<dbReference type="EMBL" id="JAGGLB010000034">
    <property type="protein sequence ID" value="MBP1995474.1"/>
    <property type="molecule type" value="Genomic_DNA"/>
</dbReference>
<evidence type="ECO:0000313" key="3">
    <source>
        <dbReference type="EMBL" id="MBP1995474.1"/>
    </source>
</evidence>
<dbReference type="Gene3D" id="3.40.50.1820">
    <property type="entry name" value="alpha/beta hydrolase"/>
    <property type="match status" value="1"/>
</dbReference>
<protein>
    <submittedName>
        <fullName evidence="3">Pimeloyl-ACP methyl ester carboxylesterase</fullName>
    </submittedName>
</protein>
<dbReference type="RefSeq" id="WP_209977270.1">
    <property type="nucleotide sequence ID" value="NZ_JAGGLB010000034.1"/>
</dbReference>
<sequence length="218" mass="24815">MLVNINGTTIFYRTAGTGSPLILLHGNGEDHHIFDKIIEKLEDDFSIYAIDSRNHGQSLKTGDYSYETMSEDIYAFIQALKLEKVNVVGFSDGAIVSLILAMNHGESIEKMALLGINLKPEDFTEESYQFVMDTYKETNDPLFRLMLEQPNIELKDVEKVKTPSLIIAADNDVFKPETFVKLTEALPNAELKIMKNHEHDSYIVDQDILYADLVRFFK</sequence>
<evidence type="ECO:0000259" key="2">
    <source>
        <dbReference type="Pfam" id="PF00561"/>
    </source>
</evidence>
<evidence type="ECO:0000256" key="1">
    <source>
        <dbReference type="ARBA" id="ARBA00022801"/>
    </source>
</evidence>
<organism evidence="3 4">
    <name type="scientific">Paenibacillus eucommiae</name>
    <dbReference type="NCBI Taxonomy" id="1355755"/>
    <lineage>
        <taxon>Bacteria</taxon>
        <taxon>Bacillati</taxon>
        <taxon>Bacillota</taxon>
        <taxon>Bacilli</taxon>
        <taxon>Bacillales</taxon>
        <taxon>Paenibacillaceae</taxon>
        <taxon>Paenibacillus</taxon>
    </lineage>
</organism>
<comment type="caution">
    <text evidence="3">The sequence shown here is derived from an EMBL/GenBank/DDBJ whole genome shotgun (WGS) entry which is preliminary data.</text>
</comment>
<keyword evidence="1" id="KW-0378">Hydrolase</keyword>
<feature type="domain" description="AB hydrolase-1" evidence="2">
    <location>
        <begin position="20"/>
        <end position="136"/>
    </location>
</feature>
<evidence type="ECO:0000313" key="4">
    <source>
        <dbReference type="Proteomes" id="UP001519287"/>
    </source>
</evidence>
<dbReference type="PANTHER" id="PTHR43798:SF31">
    <property type="entry name" value="AB HYDROLASE SUPERFAMILY PROTEIN YCLE"/>
    <property type="match status" value="1"/>
</dbReference>
<dbReference type="InterPro" id="IPR000073">
    <property type="entry name" value="AB_hydrolase_1"/>
</dbReference>
<dbReference type="SUPFAM" id="SSF53474">
    <property type="entry name" value="alpha/beta-Hydrolases"/>
    <property type="match status" value="1"/>
</dbReference>
<reference evidence="3 4" key="1">
    <citation type="submission" date="2021-03" db="EMBL/GenBank/DDBJ databases">
        <title>Genomic Encyclopedia of Type Strains, Phase IV (KMG-IV): sequencing the most valuable type-strain genomes for metagenomic binning, comparative biology and taxonomic classification.</title>
        <authorList>
            <person name="Goeker M."/>
        </authorList>
    </citation>
    <scope>NUCLEOTIDE SEQUENCE [LARGE SCALE GENOMIC DNA]</scope>
    <source>
        <strain evidence="3 4">DSM 26048</strain>
    </source>
</reference>
<accession>A0ABS4J9S5</accession>
<dbReference type="InterPro" id="IPR050266">
    <property type="entry name" value="AB_hydrolase_sf"/>
</dbReference>
<proteinExistence type="predicted"/>
<dbReference type="PANTHER" id="PTHR43798">
    <property type="entry name" value="MONOACYLGLYCEROL LIPASE"/>
    <property type="match status" value="1"/>
</dbReference>
<dbReference type="InterPro" id="IPR029058">
    <property type="entry name" value="AB_hydrolase_fold"/>
</dbReference>
<gene>
    <name evidence="3" type="ORF">J2Z66_007116</name>
</gene>
<dbReference type="Proteomes" id="UP001519287">
    <property type="component" value="Unassembled WGS sequence"/>
</dbReference>
<keyword evidence="4" id="KW-1185">Reference proteome</keyword>
<dbReference type="Pfam" id="PF00561">
    <property type="entry name" value="Abhydrolase_1"/>
    <property type="match status" value="1"/>
</dbReference>
<name>A0ABS4J9S5_9BACL</name>